<accession>A0A843V2X5</accession>
<keyword evidence="2" id="KW-0472">Membrane</keyword>
<evidence type="ECO:0000256" key="1">
    <source>
        <dbReference type="SAM" id="MobiDB-lite"/>
    </source>
</evidence>
<evidence type="ECO:0000256" key="2">
    <source>
        <dbReference type="SAM" id="Phobius"/>
    </source>
</evidence>
<feature type="region of interest" description="Disordered" evidence="1">
    <location>
        <begin position="1"/>
        <end position="50"/>
    </location>
</feature>
<name>A0A843V2X5_COLES</name>
<sequence length="242" mass="25174">MVEGGGEISSSSSGLSSNDGDDGAGHKGGDSELEDQSSLSGGNDGAAASRPGETVLSIVISQPEEASALKAGAPKRVSVGVAGDKDDKLVAMVPTKKSMASSESYDEQCRQVAENVPSPESQPSGCFSPVWVAFFILIGGLLLDVLISVSLGVSALPVNIIIGMRETSHFAQPWMSRCCLGRHLSALALKDPKNALVALAPDNYVCYQHSHHLDTSHYAHLPLSTKAATQPATITFFSPPLS</sequence>
<dbReference type="Proteomes" id="UP000652761">
    <property type="component" value="Unassembled WGS sequence"/>
</dbReference>
<reference evidence="3" key="1">
    <citation type="submission" date="2017-07" db="EMBL/GenBank/DDBJ databases">
        <title>Taro Niue Genome Assembly and Annotation.</title>
        <authorList>
            <person name="Atibalentja N."/>
            <person name="Keating K."/>
            <person name="Fields C.J."/>
        </authorList>
    </citation>
    <scope>NUCLEOTIDE SEQUENCE</scope>
    <source>
        <strain evidence="3">Niue_2</strain>
        <tissue evidence="3">Leaf</tissue>
    </source>
</reference>
<dbReference type="EMBL" id="NMUH01001473">
    <property type="protein sequence ID" value="MQL92672.1"/>
    <property type="molecule type" value="Genomic_DNA"/>
</dbReference>
<proteinExistence type="predicted"/>
<dbReference type="AlphaFoldDB" id="A0A843V2X5"/>
<evidence type="ECO:0000313" key="3">
    <source>
        <dbReference type="EMBL" id="MQL92672.1"/>
    </source>
</evidence>
<keyword evidence="2" id="KW-0812">Transmembrane</keyword>
<keyword evidence="4" id="KW-1185">Reference proteome</keyword>
<feature type="transmembrane region" description="Helical" evidence="2">
    <location>
        <begin position="130"/>
        <end position="156"/>
    </location>
</feature>
<keyword evidence="2" id="KW-1133">Transmembrane helix</keyword>
<organism evidence="3 4">
    <name type="scientific">Colocasia esculenta</name>
    <name type="common">Wild taro</name>
    <name type="synonym">Arum esculentum</name>
    <dbReference type="NCBI Taxonomy" id="4460"/>
    <lineage>
        <taxon>Eukaryota</taxon>
        <taxon>Viridiplantae</taxon>
        <taxon>Streptophyta</taxon>
        <taxon>Embryophyta</taxon>
        <taxon>Tracheophyta</taxon>
        <taxon>Spermatophyta</taxon>
        <taxon>Magnoliopsida</taxon>
        <taxon>Liliopsida</taxon>
        <taxon>Araceae</taxon>
        <taxon>Aroideae</taxon>
        <taxon>Colocasieae</taxon>
        <taxon>Colocasia</taxon>
    </lineage>
</organism>
<gene>
    <name evidence="3" type="ORF">Taro_025300</name>
</gene>
<protein>
    <submittedName>
        <fullName evidence="3">Uncharacterized protein</fullName>
    </submittedName>
</protein>
<feature type="compositionally biased region" description="Low complexity" evidence="1">
    <location>
        <begin position="8"/>
        <end position="18"/>
    </location>
</feature>
<comment type="caution">
    <text evidence="3">The sequence shown here is derived from an EMBL/GenBank/DDBJ whole genome shotgun (WGS) entry which is preliminary data.</text>
</comment>
<evidence type="ECO:0000313" key="4">
    <source>
        <dbReference type="Proteomes" id="UP000652761"/>
    </source>
</evidence>